<organism evidence="11 12">
    <name type="scientific">Maudiozyma humilis</name>
    <name type="common">Sour dough yeast</name>
    <name type="synonym">Kazachstania humilis</name>
    <dbReference type="NCBI Taxonomy" id="51915"/>
    <lineage>
        <taxon>Eukaryota</taxon>
        <taxon>Fungi</taxon>
        <taxon>Dikarya</taxon>
        <taxon>Ascomycota</taxon>
        <taxon>Saccharomycotina</taxon>
        <taxon>Saccharomycetes</taxon>
        <taxon>Saccharomycetales</taxon>
        <taxon>Saccharomycetaceae</taxon>
        <taxon>Maudiozyma</taxon>
    </lineage>
</organism>
<feature type="region of interest" description="Disordered" evidence="9">
    <location>
        <begin position="23"/>
        <end position="46"/>
    </location>
</feature>
<accession>A0AAV5RUY3</accession>
<dbReference type="EMBL" id="BTGD01000003">
    <property type="protein sequence ID" value="GMM55011.1"/>
    <property type="molecule type" value="Genomic_DNA"/>
</dbReference>
<feature type="transmembrane region" description="Helical" evidence="10">
    <location>
        <begin position="546"/>
        <end position="566"/>
    </location>
</feature>
<dbReference type="FunFam" id="1.20.1250.20:FF:000085">
    <property type="entry name" value="MFS peptide transporter Ptr2"/>
    <property type="match status" value="1"/>
</dbReference>
<evidence type="ECO:0000313" key="11">
    <source>
        <dbReference type="EMBL" id="GMM55011.1"/>
    </source>
</evidence>
<evidence type="ECO:0000313" key="12">
    <source>
        <dbReference type="Proteomes" id="UP001377567"/>
    </source>
</evidence>
<feature type="transmembrane region" description="Helical" evidence="10">
    <location>
        <begin position="286"/>
        <end position="306"/>
    </location>
</feature>
<feature type="transmembrane region" description="Helical" evidence="10">
    <location>
        <begin position="259"/>
        <end position="280"/>
    </location>
</feature>
<dbReference type="InterPro" id="IPR018456">
    <property type="entry name" value="PTR2_symporter_CS"/>
</dbReference>
<dbReference type="InterPro" id="IPR000109">
    <property type="entry name" value="POT_fam"/>
</dbReference>
<keyword evidence="6 10" id="KW-1133">Transmembrane helix</keyword>
<dbReference type="InterPro" id="IPR036259">
    <property type="entry name" value="MFS_trans_sf"/>
</dbReference>
<dbReference type="AlphaFoldDB" id="A0AAV5RUY3"/>
<feature type="transmembrane region" description="Helical" evidence="10">
    <location>
        <begin position="518"/>
        <end position="540"/>
    </location>
</feature>
<keyword evidence="3 8" id="KW-0813">Transport</keyword>
<feature type="transmembrane region" description="Helical" evidence="10">
    <location>
        <begin position="174"/>
        <end position="197"/>
    </location>
</feature>
<feature type="transmembrane region" description="Helical" evidence="10">
    <location>
        <begin position="482"/>
        <end position="506"/>
    </location>
</feature>
<comment type="similarity">
    <text evidence="2 8">Belongs to the major facilitator superfamily. Proton-dependent oligopeptide transporter (POT/PTR) (TC 2.A.17) family.</text>
</comment>
<keyword evidence="5" id="KW-0653">Protein transport</keyword>
<comment type="caution">
    <text evidence="11">The sequence shown here is derived from an EMBL/GenBank/DDBJ whole genome shotgun (WGS) entry which is preliminary data.</text>
</comment>
<feature type="transmembrane region" description="Helical" evidence="10">
    <location>
        <begin position="144"/>
        <end position="162"/>
    </location>
</feature>
<gene>
    <name evidence="11" type="ORF">DAKH74_016270</name>
</gene>
<evidence type="ECO:0000256" key="5">
    <source>
        <dbReference type="ARBA" id="ARBA00022856"/>
    </source>
</evidence>
<dbReference type="CDD" id="cd17350">
    <property type="entry name" value="MFS_PTR2"/>
    <property type="match status" value="1"/>
</dbReference>
<dbReference type="Gene3D" id="1.20.1250.20">
    <property type="entry name" value="MFS general substrate transporter like domains"/>
    <property type="match status" value="1"/>
</dbReference>
<reference evidence="11 12" key="1">
    <citation type="journal article" date="2023" name="Elife">
        <title>Identification of key yeast species and microbe-microbe interactions impacting larval growth of Drosophila in the wild.</title>
        <authorList>
            <person name="Mure A."/>
            <person name="Sugiura Y."/>
            <person name="Maeda R."/>
            <person name="Honda K."/>
            <person name="Sakurai N."/>
            <person name="Takahashi Y."/>
            <person name="Watada M."/>
            <person name="Katoh T."/>
            <person name="Gotoh A."/>
            <person name="Gotoh Y."/>
            <person name="Taniguchi I."/>
            <person name="Nakamura K."/>
            <person name="Hayashi T."/>
            <person name="Katayama T."/>
            <person name="Uemura T."/>
            <person name="Hattori Y."/>
        </authorList>
    </citation>
    <scope>NUCLEOTIDE SEQUENCE [LARGE SCALE GENOMIC DNA]</scope>
    <source>
        <strain evidence="11 12">KH-74</strain>
    </source>
</reference>
<sequence length="610" mass="68716">MSPNHADSRLDIADEKDTVLDIKKSDVSSSEEHFGDTETYQLSDKKEAEIHSFEGDPDLRDNIVDDGFDDDDEVDGEVPTQEEMDTLRHVAGHIPFRCWLIALVELAERFSYYGLSAPFQNYMSNGPDDTPAGLLQLDSSGATGLSYFFQFWCYVTPIFGGYMADTHWGKYNTIAVGTGIYLVGIFILFITSIPSITDKNTGLGGFIVAIILIGIATGMIKANLSVLIADQLPKRKPHVKTLKSGERVIEDPNITMQNVFMWFYLMINIGSLSVIATTELEAHKGFWAAYLLPFCFFWIAVVVLVFGRNKYIRPPIGEKVISRCFKVLWVLMKNKFNFDEALPSVHPERDYPWNDKFVSEIKTALAACKVFLFYPIYWVCYGQMISTFVTQGSMLELHGLPNDFFQAIDSIALIVFIPIFESVLYPFIRRYTPLKPITKIFWGFTFGSLAMTWACVLQHFVYKAGPYYQFPLEGGGPNKVHVAWQVPAYVLIAFSEIFASITGLEYAYSKAPDSMKSFIMSIFLVTNAFGSAIGCALSPVSKDPDYTWLFGGLAVSCFIAGCLFWLTFRSYNDTIDAAKIESDDEEIERNNAEIEMLQPIDSRHDSHDSI</sequence>
<dbReference type="Pfam" id="PF00854">
    <property type="entry name" value="PTR2"/>
    <property type="match status" value="1"/>
</dbReference>
<evidence type="ECO:0000256" key="1">
    <source>
        <dbReference type="ARBA" id="ARBA00004141"/>
    </source>
</evidence>
<feature type="transmembrane region" description="Helical" evidence="10">
    <location>
        <begin position="203"/>
        <end position="228"/>
    </location>
</feature>
<evidence type="ECO:0000256" key="2">
    <source>
        <dbReference type="ARBA" id="ARBA00005982"/>
    </source>
</evidence>
<feature type="transmembrane region" description="Helical" evidence="10">
    <location>
        <begin position="404"/>
        <end position="428"/>
    </location>
</feature>
<proteinExistence type="inferred from homology"/>
<protein>
    <submittedName>
        <fullName evidence="11">Ptr2 protein</fullName>
    </submittedName>
</protein>
<dbReference type="PROSITE" id="PS01023">
    <property type="entry name" value="PTR2_2"/>
    <property type="match status" value="1"/>
</dbReference>
<keyword evidence="5" id="KW-0571">Peptide transport</keyword>
<evidence type="ECO:0000256" key="3">
    <source>
        <dbReference type="ARBA" id="ARBA00022448"/>
    </source>
</evidence>
<dbReference type="Proteomes" id="UP001377567">
    <property type="component" value="Unassembled WGS sequence"/>
</dbReference>
<keyword evidence="12" id="KW-1185">Reference proteome</keyword>
<name>A0AAV5RUY3_MAUHU</name>
<evidence type="ECO:0000256" key="9">
    <source>
        <dbReference type="SAM" id="MobiDB-lite"/>
    </source>
</evidence>
<evidence type="ECO:0000256" key="6">
    <source>
        <dbReference type="ARBA" id="ARBA00022989"/>
    </source>
</evidence>
<keyword evidence="7 10" id="KW-0472">Membrane</keyword>
<evidence type="ECO:0000256" key="4">
    <source>
        <dbReference type="ARBA" id="ARBA00022692"/>
    </source>
</evidence>
<comment type="subcellular location">
    <subcellularLocation>
        <location evidence="1 8">Membrane</location>
        <topology evidence="1 8">Multi-pass membrane protein</topology>
    </subcellularLocation>
</comment>
<feature type="transmembrane region" description="Helical" evidence="10">
    <location>
        <begin position="364"/>
        <end position="384"/>
    </location>
</feature>
<evidence type="ECO:0000256" key="7">
    <source>
        <dbReference type="ARBA" id="ARBA00023136"/>
    </source>
</evidence>
<dbReference type="SUPFAM" id="SSF103473">
    <property type="entry name" value="MFS general substrate transporter"/>
    <property type="match status" value="1"/>
</dbReference>
<dbReference type="GO" id="GO:0005886">
    <property type="term" value="C:plasma membrane"/>
    <property type="evidence" value="ECO:0007669"/>
    <property type="project" value="UniProtKB-ARBA"/>
</dbReference>
<feature type="compositionally biased region" description="Basic and acidic residues" evidence="9">
    <location>
        <begin position="23"/>
        <end position="36"/>
    </location>
</feature>
<evidence type="ECO:0000256" key="8">
    <source>
        <dbReference type="RuleBase" id="RU003755"/>
    </source>
</evidence>
<feature type="transmembrane region" description="Helical" evidence="10">
    <location>
        <begin position="440"/>
        <end position="462"/>
    </location>
</feature>
<evidence type="ECO:0000256" key="10">
    <source>
        <dbReference type="SAM" id="Phobius"/>
    </source>
</evidence>
<dbReference type="GO" id="GO:0071916">
    <property type="term" value="F:dipeptide transmembrane transporter activity"/>
    <property type="evidence" value="ECO:0007669"/>
    <property type="project" value="UniProtKB-ARBA"/>
</dbReference>
<keyword evidence="4 8" id="KW-0812">Transmembrane</keyword>
<dbReference type="PANTHER" id="PTHR11654">
    <property type="entry name" value="OLIGOPEPTIDE TRANSPORTER-RELATED"/>
    <property type="match status" value="1"/>
</dbReference>